<dbReference type="SUPFAM" id="SSF50199">
    <property type="entry name" value="Staphylococcal nuclease"/>
    <property type="match status" value="1"/>
</dbReference>
<organism evidence="1 2">
    <name type="scientific">PS1 clade bacterium</name>
    <dbReference type="NCBI Taxonomy" id="2175152"/>
    <lineage>
        <taxon>Bacteria</taxon>
        <taxon>Pseudomonadati</taxon>
        <taxon>Pseudomonadota</taxon>
        <taxon>Alphaproteobacteria</taxon>
        <taxon>PS1 clade</taxon>
    </lineage>
</organism>
<dbReference type="Proteomes" id="UP000253570">
    <property type="component" value="Unassembled WGS sequence"/>
</dbReference>
<evidence type="ECO:0000313" key="1">
    <source>
        <dbReference type="EMBL" id="RCL74352.1"/>
    </source>
</evidence>
<reference evidence="1 2" key="1">
    <citation type="journal article" date="2018" name="Microbiome">
        <title>Fine metagenomic profile of the Mediterranean stratified and mixed water columns revealed by assembly and recruitment.</title>
        <authorList>
            <person name="Haro-Moreno J.M."/>
            <person name="Lopez-Perez M."/>
            <person name="De La Torre J.R."/>
            <person name="Picazo A."/>
            <person name="Camacho A."/>
            <person name="Rodriguez-Valera F."/>
        </authorList>
    </citation>
    <scope>NUCLEOTIDE SEQUENCE [LARGE SCALE GENOMIC DNA]</scope>
    <source>
        <strain evidence="1">MED-G57</strain>
    </source>
</reference>
<dbReference type="EMBL" id="QOQD01000002">
    <property type="protein sequence ID" value="RCL74352.1"/>
    <property type="molecule type" value="Genomic_DNA"/>
</dbReference>
<accession>A0A368DR73</accession>
<evidence type="ECO:0008006" key="3">
    <source>
        <dbReference type="Google" id="ProtNLM"/>
    </source>
</evidence>
<gene>
    <name evidence="1" type="ORF">DBW71_01100</name>
</gene>
<sequence>MYKLIGILFITLISHEVSFADNISCTPNQVQVIDADTIKVCDKKIRLNGISAAERGHSSYVYCKELVRAIIKKSTSVNCKLTGEKTYDRFVGICHINIGDSSKNLQEIIVGNHCARDCEQYSNGRYKIYETIESKKLPLPNYCKKKN</sequence>
<comment type="caution">
    <text evidence="1">The sequence shown here is derived from an EMBL/GenBank/DDBJ whole genome shotgun (WGS) entry which is preliminary data.</text>
</comment>
<protein>
    <recommendedName>
        <fullName evidence="3">Thermonuclease family protein</fullName>
    </recommendedName>
</protein>
<evidence type="ECO:0000313" key="2">
    <source>
        <dbReference type="Proteomes" id="UP000253570"/>
    </source>
</evidence>
<name>A0A368DR73_9PROT</name>
<dbReference type="Gene3D" id="2.40.50.90">
    <property type="match status" value="1"/>
</dbReference>
<dbReference type="InterPro" id="IPR035437">
    <property type="entry name" value="SNase_OB-fold_sf"/>
</dbReference>
<dbReference type="AlphaFoldDB" id="A0A368DR73"/>
<proteinExistence type="predicted"/>